<dbReference type="RefSeq" id="WP_198156523.1">
    <property type="nucleotide sequence ID" value="NZ_BDDI01000006.1"/>
</dbReference>
<gene>
    <name evidence="3" type="ORF">FHU29_002460</name>
</gene>
<keyword evidence="4" id="KW-1185">Reference proteome</keyword>
<evidence type="ECO:0000256" key="1">
    <source>
        <dbReference type="SAM" id="MobiDB-lite"/>
    </source>
</evidence>
<organism evidence="3 4">
    <name type="scientific">Hoyosella altamirensis</name>
    <dbReference type="NCBI Taxonomy" id="616997"/>
    <lineage>
        <taxon>Bacteria</taxon>
        <taxon>Bacillati</taxon>
        <taxon>Actinomycetota</taxon>
        <taxon>Actinomycetes</taxon>
        <taxon>Mycobacteriales</taxon>
        <taxon>Hoyosellaceae</taxon>
        <taxon>Hoyosella</taxon>
    </lineage>
</organism>
<evidence type="ECO:0000313" key="3">
    <source>
        <dbReference type="EMBL" id="MBB3038011.1"/>
    </source>
</evidence>
<evidence type="ECO:0000256" key="2">
    <source>
        <dbReference type="SAM" id="Phobius"/>
    </source>
</evidence>
<keyword evidence="2" id="KW-0812">Transmembrane</keyword>
<proteinExistence type="predicted"/>
<protein>
    <submittedName>
        <fullName evidence="3">Uncharacterized protein</fullName>
    </submittedName>
</protein>
<reference evidence="3 4" key="1">
    <citation type="submission" date="2020-08" db="EMBL/GenBank/DDBJ databases">
        <title>Sequencing the genomes of 1000 actinobacteria strains.</title>
        <authorList>
            <person name="Klenk H.-P."/>
        </authorList>
    </citation>
    <scope>NUCLEOTIDE SEQUENCE [LARGE SCALE GENOMIC DNA]</scope>
    <source>
        <strain evidence="3 4">DSM 45258</strain>
    </source>
</reference>
<accession>A0A839RQ55</accession>
<evidence type="ECO:0000313" key="4">
    <source>
        <dbReference type="Proteomes" id="UP000567922"/>
    </source>
</evidence>
<keyword evidence="2" id="KW-1133">Transmembrane helix</keyword>
<keyword evidence="2" id="KW-0472">Membrane</keyword>
<feature type="transmembrane region" description="Helical" evidence="2">
    <location>
        <begin position="7"/>
        <end position="26"/>
    </location>
</feature>
<dbReference type="AlphaFoldDB" id="A0A839RQ55"/>
<dbReference type="EMBL" id="JACHWS010000002">
    <property type="protein sequence ID" value="MBB3038011.1"/>
    <property type="molecule type" value="Genomic_DNA"/>
</dbReference>
<feature type="region of interest" description="Disordered" evidence="1">
    <location>
        <begin position="378"/>
        <end position="400"/>
    </location>
</feature>
<name>A0A839RQ55_9ACTN</name>
<comment type="caution">
    <text evidence="3">The sequence shown here is derived from an EMBL/GenBank/DDBJ whole genome shotgun (WGS) entry which is preliminary data.</text>
</comment>
<sequence length="400" mass="42866">MRERLLWVRWVFLVVGVAVLVLFLVAQRQSQGVDVSYGQSPSVDKVMEGDGDELTDQTIPSTADIQQRVDSDRVVILPGAVAQWDERRVSDALGDSDLRILVAPPGLSEEQKDQLDDVEGVDIQIVGTSVTGGIFGATNNNIAGWRAEFATGDVTNLLVALIARELDEEHPSDVDLLDRRIVTDSELAAVATDFSAGRRHAADGATLEAVPESAELAFPDEQPLVAAFPRQEFGEAMPDYGSALTERFPGKPILVMYGDWIEYHGPQAGEFAEIAAQLLRAVRQPPKPLGLPAAKCAPRLSEPSHGHPLRGHIRPSAPVPAVRSASGGAARVAVAFRGLRAGVPRAVAPAYSRIRGPAAAHGACTSCLSQHARRRDLRPVARSVAGPRHQEAASRVVSNR</sequence>
<dbReference type="Proteomes" id="UP000567922">
    <property type="component" value="Unassembled WGS sequence"/>
</dbReference>